<evidence type="ECO:0000256" key="1">
    <source>
        <dbReference type="ARBA" id="ARBA00007689"/>
    </source>
</evidence>
<evidence type="ECO:0000313" key="3">
    <source>
        <dbReference type="EMBL" id="EAR28412.1"/>
    </source>
</evidence>
<organism evidence="3 4">
    <name type="scientific">Pseudoalteromonas tunicata D2</name>
    <dbReference type="NCBI Taxonomy" id="87626"/>
    <lineage>
        <taxon>Bacteria</taxon>
        <taxon>Pseudomonadati</taxon>
        <taxon>Pseudomonadota</taxon>
        <taxon>Gammaproteobacteria</taxon>
        <taxon>Alteromonadales</taxon>
        <taxon>Pseudoalteromonadaceae</taxon>
        <taxon>Pseudoalteromonas</taxon>
    </lineage>
</organism>
<evidence type="ECO:0000259" key="2">
    <source>
        <dbReference type="Pfam" id="PF03795"/>
    </source>
</evidence>
<name>A4CAK4_9GAMM</name>
<dbReference type="HOGENOM" id="CLU_110355_6_1_6"/>
<protein>
    <recommendedName>
        <fullName evidence="2">YCII-related domain-containing protein</fullName>
    </recommendedName>
</protein>
<dbReference type="PANTHER" id="PTHR37828">
    <property type="entry name" value="GSR2449 PROTEIN"/>
    <property type="match status" value="1"/>
</dbReference>
<dbReference type="Gene3D" id="3.30.70.1060">
    <property type="entry name" value="Dimeric alpha+beta barrel"/>
    <property type="match status" value="1"/>
</dbReference>
<gene>
    <name evidence="3" type="ORF">PTD2_21392</name>
</gene>
<dbReference type="EMBL" id="AAOH01000004">
    <property type="protein sequence ID" value="EAR28412.1"/>
    <property type="molecule type" value="Genomic_DNA"/>
</dbReference>
<feature type="domain" description="YCII-related" evidence="2">
    <location>
        <begin position="1"/>
        <end position="82"/>
    </location>
</feature>
<dbReference type="SUPFAM" id="SSF54909">
    <property type="entry name" value="Dimeric alpha+beta barrel"/>
    <property type="match status" value="1"/>
</dbReference>
<accession>A4CAK4</accession>
<dbReference type="RefSeq" id="WP_009840240.1">
    <property type="nucleotide sequence ID" value="NZ_CH959301.1"/>
</dbReference>
<dbReference type="STRING" id="87626.PTD2_21392"/>
<dbReference type="Proteomes" id="UP000006201">
    <property type="component" value="Unassembled WGS sequence"/>
</dbReference>
<keyword evidence="4" id="KW-1185">Reference proteome</keyword>
<dbReference type="InterPro" id="IPR005545">
    <property type="entry name" value="YCII"/>
</dbReference>
<dbReference type="AlphaFoldDB" id="A4CAK4"/>
<dbReference type="InterPro" id="IPR011008">
    <property type="entry name" value="Dimeric_a/b-barrel"/>
</dbReference>
<proteinExistence type="inferred from homology"/>
<reference evidence="3 4" key="1">
    <citation type="submission" date="2006-02" db="EMBL/GenBank/DDBJ databases">
        <authorList>
            <person name="Moran M.A."/>
            <person name="Kjelleberg S."/>
            <person name="Egan S."/>
            <person name="Saunders N."/>
            <person name="Thomas T."/>
            <person name="Ferriera S."/>
            <person name="Johnson J."/>
            <person name="Kravitz S."/>
            <person name="Halpern A."/>
            <person name="Remington K."/>
            <person name="Beeson K."/>
            <person name="Tran B."/>
            <person name="Rogers Y.-H."/>
            <person name="Friedman R."/>
            <person name="Venter J.C."/>
        </authorList>
    </citation>
    <scope>NUCLEOTIDE SEQUENCE [LARGE SCALE GENOMIC DNA]</scope>
    <source>
        <strain evidence="3 4">D2</strain>
    </source>
</reference>
<dbReference type="OrthoDB" id="9814407at2"/>
<dbReference type="Pfam" id="PF03795">
    <property type="entry name" value="YCII"/>
    <property type="match status" value="1"/>
</dbReference>
<dbReference type="eggNOG" id="COG2350">
    <property type="taxonomic scope" value="Bacteria"/>
</dbReference>
<comment type="caution">
    <text evidence="3">The sequence shown here is derived from an EMBL/GenBank/DDBJ whole genome shotgun (WGS) entry which is preliminary data.</text>
</comment>
<dbReference type="PANTHER" id="PTHR37828:SF1">
    <property type="entry name" value="YCII-RELATED DOMAIN-CONTAINING PROTEIN"/>
    <property type="match status" value="1"/>
</dbReference>
<sequence length="98" mass="10822">MFVVSITYRTDLSQVELLLAEHLRFLDANYQAGHFLASGPKVPRTGGIILANIPSREALHTLLENDPFYRDGIAVYEITEFSVTKAAANLSELVVQSS</sequence>
<evidence type="ECO:0000313" key="4">
    <source>
        <dbReference type="Proteomes" id="UP000006201"/>
    </source>
</evidence>
<comment type="similarity">
    <text evidence="1">Belongs to the YciI family.</text>
</comment>